<keyword evidence="5" id="KW-0862">Zinc</keyword>
<feature type="domain" description="C2H2-type" evidence="10">
    <location>
        <begin position="110"/>
        <end position="137"/>
    </location>
</feature>
<keyword evidence="6" id="KW-1015">Disulfide bond</keyword>
<accession>A0A8S1EJM3</accession>
<feature type="domain" description="C2H2-type" evidence="10">
    <location>
        <begin position="270"/>
        <end position="297"/>
    </location>
</feature>
<dbReference type="PROSITE" id="PS50157">
    <property type="entry name" value="ZINC_FINGER_C2H2_2"/>
    <property type="match status" value="5"/>
</dbReference>
<dbReference type="Pfam" id="PF01391">
    <property type="entry name" value="Collagen"/>
    <property type="match status" value="2"/>
</dbReference>
<dbReference type="AlphaFoldDB" id="A0A8S1EJM3"/>
<proteinExistence type="predicted"/>
<sequence length="720" mass="77755">MMMNHGVDQPVFHHGHMEEEMLMEEHDYGSFHMPMHYTEEDELADGMIPPRAVHQCNVCNKIFVSFKGLQQHAVIHTDQKPYQCDICAKSFRFKSNLFEHRSVHTGFTPHACPYCGKTCRLKGNLKKHLRTHVTTKEELEAAWRPFASNRRPPADIPEDAIIVRGTGGPYYTPVPRPRKKKLGLGPAPDFWVERIKRGEILPEMDIVEKIRRFEDNIFNTISTANNVFEAARSIAFETFECPVCKANFLSIHDCMAHYKFDHVNLPPEDLFCEKCFRGFADLPSLQQHKSYHVRVRNMLNRGVVSTAEPQILIPTQEEITNVLNDPMIHEPQSQYLLMDPMKYSIEPILLKMGLKNCDSSSSTLSYAVILSGCSFLLMITSIPIIFLTITGMAGELEVARNRFEETSNSLWKELVVNEQQKRVTRQSYKEGEGPYGDVAGAGSVDSSCPAGPKGQPGTPGEPGKDGENGEPGKDGTPGNNQAGDSAPQNLCTPCPPGPPGVAGYKGKRGPRGEKGEKGPNGNPGRDGAPGDEGPEGDHGHPGAMGPPGEKGPAGADGKGFIKGPPGPKGEPGMVGLPGDEGLPGDRGEDGTPGSRGEPGPQGTPGEKGPDGFPGLPGNPGTYGNDANYCPCPSRKGDAVADVKGNGGYPENEADVKGEGGYPEKVGYAEKTQSEFEGAAAGDGEIPPPPSFDGVSAPAYPTSNRARFQAKQRAAANIQRA</sequence>
<evidence type="ECO:0000313" key="12">
    <source>
        <dbReference type="Proteomes" id="UP000494206"/>
    </source>
</evidence>
<dbReference type="InterPro" id="IPR008160">
    <property type="entry name" value="Collagen"/>
</dbReference>
<dbReference type="PROSITE" id="PS00028">
    <property type="entry name" value="ZINC_FINGER_C2H2_1"/>
    <property type="match status" value="5"/>
</dbReference>
<protein>
    <recommendedName>
        <fullName evidence="10">C2H2-type domain-containing protein</fullName>
    </recommendedName>
</protein>
<comment type="caution">
    <text evidence="11">The sequence shown here is derived from an EMBL/GenBank/DDBJ whole genome shotgun (WGS) entry which is preliminary data.</text>
</comment>
<keyword evidence="3" id="KW-0677">Repeat</keyword>
<feature type="compositionally biased region" description="Polar residues" evidence="9">
    <location>
        <begin position="477"/>
        <end position="491"/>
    </location>
</feature>
<evidence type="ECO:0000256" key="1">
    <source>
        <dbReference type="ARBA" id="ARBA00004324"/>
    </source>
</evidence>
<keyword evidence="7" id="KW-0539">Nucleus</keyword>
<dbReference type="GO" id="GO:0016607">
    <property type="term" value="C:nuclear speck"/>
    <property type="evidence" value="ECO:0007669"/>
    <property type="project" value="UniProtKB-SubCell"/>
</dbReference>
<feature type="domain" description="C2H2-type" evidence="10">
    <location>
        <begin position="239"/>
        <end position="267"/>
    </location>
</feature>
<feature type="domain" description="C2H2-type" evidence="10">
    <location>
        <begin position="54"/>
        <end position="81"/>
    </location>
</feature>
<evidence type="ECO:0000256" key="6">
    <source>
        <dbReference type="ARBA" id="ARBA00023157"/>
    </source>
</evidence>
<gene>
    <name evidence="11" type="ORF">CBOVIS_LOCUS3801</name>
</gene>
<dbReference type="Pfam" id="PF00096">
    <property type="entry name" value="zf-C2H2"/>
    <property type="match status" value="2"/>
</dbReference>
<dbReference type="EMBL" id="CADEPM010000002">
    <property type="protein sequence ID" value="CAB3400986.1"/>
    <property type="molecule type" value="Genomic_DNA"/>
</dbReference>
<comment type="subcellular location">
    <subcellularLocation>
        <location evidence="1">Nucleus speckle</location>
    </subcellularLocation>
</comment>
<reference evidence="11 12" key="1">
    <citation type="submission" date="2020-04" db="EMBL/GenBank/DDBJ databases">
        <authorList>
            <person name="Laetsch R D."/>
            <person name="Stevens L."/>
            <person name="Kumar S."/>
            <person name="Blaxter L. M."/>
        </authorList>
    </citation>
    <scope>NUCLEOTIDE SEQUENCE [LARGE SCALE GENOMIC DNA]</scope>
</reference>
<feature type="compositionally biased region" description="Basic and acidic residues" evidence="9">
    <location>
        <begin position="462"/>
        <end position="473"/>
    </location>
</feature>
<dbReference type="FunFam" id="3.30.160.60:FF:002484">
    <property type="entry name" value="Protein CBR-LSY-2"/>
    <property type="match status" value="1"/>
</dbReference>
<dbReference type="FunFam" id="3.30.160.60:FF:000065">
    <property type="entry name" value="B-cell CLL/lymphoma 6, member B"/>
    <property type="match status" value="1"/>
</dbReference>
<evidence type="ECO:0000256" key="7">
    <source>
        <dbReference type="ARBA" id="ARBA00023242"/>
    </source>
</evidence>
<evidence type="ECO:0000256" key="8">
    <source>
        <dbReference type="PROSITE-ProRule" id="PRU00042"/>
    </source>
</evidence>
<feature type="region of interest" description="Disordered" evidence="9">
    <location>
        <begin position="421"/>
        <end position="720"/>
    </location>
</feature>
<name>A0A8S1EJM3_9PELO</name>
<feature type="domain" description="C2H2-type" evidence="10">
    <location>
        <begin position="82"/>
        <end position="109"/>
    </location>
</feature>
<dbReference type="InterPro" id="IPR036236">
    <property type="entry name" value="Znf_C2H2_sf"/>
</dbReference>
<dbReference type="SUPFAM" id="SSF57667">
    <property type="entry name" value="beta-beta-alpha zinc fingers"/>
    <property type="match status" value="2"/>
</dbReference>
<dbReference type="InterPro" id="IPR013087">
    <property type="entry name" value="Znf_C2H2_type"/>
</dbReference>
<evidence type="ECO:0000259" key="10">
    <source>
        <dbReference type="PROSITE" id="PS50157"/>
    </source>
</evidence>
<feature type="compositionally biased region" description="Low complexity" evidence="9">
    <location>
        <begin position="704"/>
        <end position="720"/>
    </location>
</feature>
<dbReference type="PANTHER" id="PTHR24637">
    <property type="entry name" value="COLLAGEN"/>
    <property type="match status" value="1"/>
</dbReference>
<dbReference type="Proteomes" id="UP000494206">
    <property type="component" value="Unassembled WGS sequence"/>
</dbReference>
<dbReference type="Gene3D" id="3.30.160.60">
    <property type="entry name" value="Classic Zinc Finger"/>
    <property type="match status" value="3"/>
</dbReference>
<evidence type="ECO:0000256" key="4">
    <source>
        <dbReference type="ARBA" id="ARBA00022771"/>
    </source>
</evidence>
<organism evidence="11 12">
    <name type="scientific">Caenorhabditis bovis</name>
    <dbReference type="NCBI Taxonomy" id="2654633"/>
    <lineage>
        <taxon>Eukaryota</taxon>
        <taxon>Metazoa</taxon>
        <taxon>Ecdysozoa</taxon>
        <taxon>Nematoda</taxon>
        <taxon>Chromadorea</taxon>
        <taxon>Rhabditida</taxon>
        <taxon>Rhabditina</taxon>
        <taxon>Rhabditomorpha</taxon>
        <taxon>Rhabditoidea</taxon>
        <taxon>Rhabditidae</taxon>
        <taxon>Peloderinae</taxon>
        <taxon>Caenorhabditis</taxon>
    </lineage>
</organism>
<keyword evidence="12" id="KW-1185">Reference proteome</keyword>
<dbReference type="GO" id="GO:0008270">
    <property type="term" value="F:zinc ion binding"/>
    <property type="evidence" value="ECO:0007669"/>
    <property type="project" value="UniProtKB-KW"/>
</dbReference>
<evidence type="ECO:0000256" key="5">
    <source>
        <dbReference type="ARBA" id="ARBA00022833"/>
    </source>
</evidence>
<evidence type="ECO:0000256" key="9">
    <source>
        <dbReference type="SAM" id="MobiDB-lite"/>
    </source>
</evidence>
<keyword evidence="2" id="KW-0479">Metal-binding</keyword>
<keyword evidence="4 8" id="KW-0863">Zinc-finger</keyword>
<evidence type="ECO:0000256" key="2">
    <source>
        <dbReference type="ARBA" id="ARBA00022723"/>
    </source>
</evidence>
<dbReference type="SMART" id="SM00355">
    <property type="entry name" value="ZnF_C2H2"/>
    <property type="match status" value="5"/>
</dbReference>
<evidence type="ECO:0000313" key="11">
    <source>
        <dbReference type="EMBL" id="CAB3400986.1"/>
    </source>
</evidence>
<dbReference type="PANTHER" id="PTHR24637:SF423">
    <property type="entry name" value="NEMATODE CUTICLE COLLAGEN N-TERMINAL DOMAIN-CONTAINING PROTEIN"/>
    <property type="match status" value="1"/>
</dbReference>
<evidence type="ECO:0000256" key="3">
    <source>
        <dbReference type="ARBA" id="ARBA00022737"/>
    </source>
</evidence>
<dbReference type="OrthoDB" id="654211at2759"/>